<evidence type="ECO:0000313" key="2">
    <source>
        <dbReference type="Proteomes" id="UP000447434"/>
    </source>
</evidence>
<proteinExistence type="predicted"/>
<accession>A0A6A4NVG7</accession>
<evidence type="ECO:0000313" key="1">
    <source>
        <dbReference type="EMBL" id="KAE9590628.1"/>
    </source>
</evidence>
<comment type="caution">
    <text evidence="1">The sequence shown here is derived from an EMBL/GenBank/DDBJ whole genome shotgun (WGS) entry which is preliminary data.</text>
</comment>
<dbReference type="AlphaFoldDB" id="A0A6A4NVG7"/>
<reference evidence="2" key="1">
    <citation type="journal article" date="2020" name="Nat. Commun.">
        <title>Genome sequence of the cluster root forming white lupin.</title>
        <authorList>
            <person name="Hufnagel B."/>
            <person name="Marques A."/>
            <person name="Soriano A."/>
            <person name="Marques L."/>
            <person name="Divol F."/>
            <person name="Doumas P."/>
            <person name="Sallet E."/>
            <person name="Mancinotti D."/>
            <person name="Carrere S."/>
            <person name="Marande W."/>
            <person name="Arribat S."/>
            <person name="Keller J."/>
            <person name="Huneau C."/>
            <person name="Blein T."/>
            <person name="Aime D."/>
            <person name="Laguerre M."/>
            <person name="Taylor J."/>
            <person name="Schubert V."/>
            <person name="Nelson M."/>
            <person name="Geu-Flores F."/>
            <person name="Crespi M."/>
            <person name="Gallardo-Guerrero K."/>
            <person name="Delaux P.-M."/>
            <person name="Salse J."/>
            <person name="Berges H."/>
            <person name="Guyot R."/>
            <person name="Gouzy J."/>
            <person name="Peret B."/>
        </authorList>
    </citation>
    <scope>NUCLEOTIDE SEQUENCE [LARGE SCALE GENOMIC DNA]</scope>
    <source>
        <strain evidence="2">cv. Amiga</strain>
    </source>
</reference>
<name>A0A6A4NVG7_LUPAL</name>
<sequence>MLLATAPFRHRKMVVAVVGWRRREEIMKIRDFVFPITRLLFDRLPPLFG</sequence>
<organism evidence="1 2">
    <name type="scientific">Lupinus albus</name>
    <name type="common">White lupine</name>
    <name type="synonym">Lupinus termis</name>
    <dbReference type="NCBI Taxonomy" id="3870"/>
    <lineage>
        <taxon>Eukaryota</taxon>
        <taxon>Viridiplantae</taxon>
        <taxon>Streptophyta</taxon>
        <taxon>Embryophyta</taxon>
        <taxon>Tracheophyta</taxon>
        <taxon>Spermatophyta</taxon>
        <taxon>Magnoliopsida</taxon>
        <taxon>eudicotyledons</taxon>
        <taxon>Gunneridae</taxon>
        <taxon>Pentapetalae</taxon>
        <taxon>rosids</taxon>
        <taxon>fabids</taxon>
        <taxon>Fabales</taxon>
        <taxon>Fabaceae</taxon>
        <taxon>Papilionoideae</taxon>
        <taxon>50 kb inversion clade</taxon>
        <taxon>genistoids sensu lato</taxon>
        <taxon>core genistoids</taxon>
        <taxon>Genisteae</taxon>
        <taxon>Lupinus</taxon>
    </lineage>
</organism>
<dbReference type="Proteomes" id="UP000447434">
    <property type="component" value="Chromosome 20"/>
</dbReference>
<dbReference type="EMBL" id="WOCE01000020">
    <property type="protein sequence ID" value="KAE9590628.1"/>
    <property type="molecule type" value="Genomic_DNA"/>
</dbReference>
<gene>
    <name evidence="1" type="ORF">Lalb_Chr20g0109691</name>
</gene>
<keyword evidence="2" id="KW-1185">Reference proteome</keyword>
<protein>
    <submittedName>
        <fullName evidence="1">Uncharacterized protein</fullName>
    </submittedName>
</protein>